<gene>
    <name evidence="5" type="ORF">SAMN04487931_102441</name>
</gene>
<dbReference type="Pfam" id="PF00497">
    <property type="entry name" value="SBP_bac_3"/>
    <property type="match status" value="3"/>
</dbReference>
<dbReference type="InterPro" id="IPR000700">
    <property type="entry name" value="PAS-assoc_C"/>
</dbReference>
<name>A0A1H2E3N5_9BACT</name>
<feature type="domain" description="PAS" evidence="3">
    <location>
        <begin position="1071"/>
        <end position="1124"/>
    </location>
</feature>
<dbReference type="EMBL" id="FNLL01000002">
    <property type="protein sequence ID" value="SDT89318.1"/>
    <property type="molecule type" value="Genomic_DNA"/>
</dbReference>
<evidence type="ECO:0000259" key="3">
    <source>
        <dbReference type="PROSITE" id="PS50112"/>
    </source>
</evidence>
<protein>
    <submittedName>
        <fullName evidence="5">PAS domain S-box-containing protein</fullName>
    </submittedName>
</protein>
<evidence type="ECO:0000256" key="2">
    <source>
        <dbReference type="SAM" id="SignalP"/>
    </source>
</evidence>
<feature type="domain" description="PAS" evidence="3">
    <location>
        <begin position="789"/>
        <end position="864"/>
    </location>
</feature>
<dbReference type="SMART" id="SM00062">
    <property type="entry name" value="PBPb"/>
    <property type="match status" value="3"/>
</dbReference>
<dbReference type="PANTHER" id="PTHR35936">
    <property type="entry name" value="MEMBRANE-BOUND LYTIC MUREIN TRANSGLYCOSYLASE F"/>
    <property type="match status" value="1"/>
</dbReference>
<dbReference type="SMART" id="SM00091">
    <property type="entry name" value="PAS"/>
    <property type="match status" value="4"/>
</dbReference>
<dbReference type="Gene3D" id="3.40.190.10">
    <property type="entry name" value="Periplasmic binding protein-like II"/>
    <property type="match status" value="6"/>
</dbReference>
<feature type="chain" id="PRO_5011558410" evidence="2">
    <location>
        <begin position="27"/>
        <end position="1349"/>
    </location>
</feature>
<feature type="domain" description="PAC" evidence="4">
    <location>
        <begin position="1255"/>
        <end position="1307"/>
    </location>
</feature>
<evidence type="ECO:0000256" key="1">
    <source>
        <dbReference type="ARBA" id="ARBA00022729"/>
    </source>
</evidence>
<dbReference type="Proteomes" id="UP000199608">
    <property type="component" value="Unassembled WGS sequence"/>
</dbReference>
<keyword evidence="1 2" id="KW-0732">Signal</keyword>
<evidence type="ECO:0000259" key="4">
    <source>
        <dbReference type="PROSITE" id="PS50113"/>
    </source>
</evidence>
<dbReference type="InterPro" id="IPR001638">
    <property type="entry name" value="Solute-binding_3/MltF_N"/>
</dbReference>
<feature type="domain" description="PAS" evidence="3">
    <location>
        <begin position="1181"/>
        <end position="1251"/>
    </location>
</feature>
<dbReference type="PROSITE" id="PS50112">
    <property type="entry name" value="PAS"/>
    <property type="match status" value="3"/>
</dbReference>
<dbReference type="Pfam" id="PF13426">
    <property type="entry name" value="PAS_9"/>
    <property type="match status" value="3"/>
</dbReference>
<dbReference type="SMART" id="SM00086">
    <property type="entry name" value="PAC"/>
    <property type="match status" value="4"/>
</dbReference>
<feature type="domain" description="PAC" evidence="4">
    <location>
        <begin position="1127"/>
        <end position="1180"/>
    </location>
</feature>
<dbReference type="CDD" id="cd00130">
    <property type="entry name" value="PAS"/>
    <property type="match status" value="4"/>
</dbReference>
<proteinExistence type="predicted"/>
<evidence type="ECO:0000313" key="5">
    <source>
        <dbReference type="EMBL" id="SDT89318.1"/>
    </source>
</evidence>
<dbReference type="SUPFAM" id="SSF53850">
    <property type="entry name" value="Periplasmic binding protein-like II"/>
    <property type="match status" value="3"/>
</dbReference>
<dbReference type="InterPro" id="IPR001610">
    <property type="entry name" value="PAC"/>
</dbReference>
<feature type="signal peptide" evidence="2">
    <location>
        <begin position="1"/>
        <end position="26"/>
    </location>
</feature>
<dbReference type="InterPro" id="IPR035965">
    <property type="entry name" value="PAS-like_dom_sf"/>
</dbReference>
<reference evidence="6" key="1">
    <citation type="submission" date="2016-10" db="EMBL/GenBank/DDBJ databases">
        <authorList>
            <person name="Varghese N."/>
            <person name="Submissions S."/>
        </authorList>
    </citation>
    <scope>NUCLEOTIDE SEQUENCE [LARGE SCALE GENOMIC DNA]</scope>
    <source>
        <strain evidence="6">DSM 3384</strain>
    </source>
</reference>
<evidence type="ECO:0000313" key="6">
    <source>
        <dbReference type="Proteomes" id="UP000199608"/>
    </source>
</evidence>
<dbReference type="Pfam" id="PF00989">
    <property type="entry name" value="PAS"/>
    <property type="match status" value="1"/>
</dbReference>
<dbReference type="NCBIfam" id="TIGR00229">
    <property type="entry name" value="sensory_box"/>
    <property type="match status" value="4"/>
</dbReference>
<dbReference type="GO" id="GO:0006355">
    <property type="term" value="P:regulation of DNA-templated transcription"/>
    <property type="evidence" value="ECO:0007669"/>
    <property type="project" value="InterPro"/>
</dbReference>
<organism evidence="5 6">
    <name type="scientific">Desulfobacula phenolica</name>
    <dbReference type="NCBI Taxonomy" id="90732"/>
    <lineage>
        <taxon>Bacteria</taxon>
        <taxon>Pseudomonadati</taxon>
        <taxon>Thermodesulfobacteriota</taxon>
        <taxon>Desulfobacteria</taxon>
        <taxon>Desulfobacterales</taxon>
        <taxon>Desulfobacteraceae</taxon>
        <taxon>Desulfobacula</taxon>
    </lineage>
</organism>
<dbReference type="InterPro" id="IPR013767">
    <property type="entry name" value="PAS_fold"/>
</dbReference>
<sequence length="1349" mass="155093">MQTTKYPMLYSIICLTILFISFPSQARTEHFDSISVVYCQDWKPFEFQGEDGNPAGMIIDHWKLWSEKTGIQVDYRPASQSDALAMVRTGKVDAHAGLFYSNERDNYLLYGSSLNKTDRHVFFHQSLAITHDQDIMPYRVGVLTDDYLDDYLQKMFPDLAVVGYVDYAAMMADIHEGRLLVFAADILTGLDLLQKNDLTSAFHYNAHRPLWQNDWFVAVPEGRQTTLDVINRGMALITLSEKRYITRHWMASSNNSYHSTLADKLGLSEQQESWIRHNPTVTVAATPDWPPFEFLDSGDYKGLHVDILRLAAQKAGLKIKPVFDNWTNLTDQLKKGALDLCPGLTVTDERKKYLVFTDSVSESWKVMITRIRDTVESLDDLEGLTVTVEQGYSTQTFLKNNFPGIKLLLVDNTLSAIKAVITGRANAYIGNQAAAFYQIKQNSLSGLKATAFLEELKQERYRIGVIKSKPLLRGILQKALVAITAEERMALQLKWFGVTMTGKVEKTDLKLTDAEQNWLKEHPRIRIGIMHAWPPMNYVDEQGNPEGIGVDYINAINSRLKISLIPVPGPFKENVALVKEKQLDAVMDITPKKEREPFLNFSKPYLKIPHVIVGRDNGQFFNSENDLTGKTVALESGFYNVTYFRKNHPDITIKEYDITSDALDAVSRGKADAYAGNRAVVNYLIKQELMNNLQVQGRMEKPPVILSIGVRKDWPELVTILNKVLDAVTPEMDVKFKNKWVSLTFEDKTDMKTIVKWVVPVFSVLGLIIIVFIAWNRRLGREIFERKAAETKIRAMSDASHDAMIMIKGRDEGEGEVMFWNSAAETMFGYTSDETLGKRMHTLFVPEQFRQPVHEGLKRFFKTGQGPVIGGVMEQTALRRDGTVFPVEIAVSSFQLDHEWYAVGSVRDITERKISERRIKVAQEELLLIFDNSQVGILFMQNDCEIVRINQRMVDILDYNTPKQMIGLSMSRLHLSDEYFQSFKKERNKVLVQGKQSRGEYQLCRKDGSVVWCSLTGKAVDTTVPPDLSVGVIWVVEDITRRKKMEDKLKRSEENFRIIADYTYGWESWHNAEGLLLWANPAVERITGYSVDECMNMENFPDPFVHIEDRHYFEKLKKKALAGEVGKDVSFRIIQKTTGNEIWATIAWNPVHDEDGLIKGFRTSVRDMTEHKIAEEKLKAKERRFRAYFQNSLVGITITHPDKDWIEVNNKFLEMTGYSREELEDFSWEELCRSEDLKTDLENYDGMLAGNLDNYFMDKRFLKKDGSFIYTKMAVSYVRNDHDEVEMILAFYIDITESKKAEKAMEQHVKDLEQFNRLTISREERMIELKDEINNLLLEMGHNQKYKIR</sequence>
<keyword evidence="6" id="KW-1185">Reference proteome</keyword>
<dbReference type="SUPFAM" id="SSF55785">
    <property type="entry name" value="PYP-like sensor domain (PAS domain)"/>
    <property type="match status" value="4"/>
</dbReference>
<dbReference type="InterPro" id="IPR000014">
    <property type="entry name" value="PAS"/>
</dbReference>
<dbReference type="CDD" id="cd01007">
    <property type="entry name" value="PBP2_BvgS_HisK_like"/>
    <property type="match status" value="2"/>
</dbReference>
<dbReference type="RefSeq" id="WP_092230965.1">
    <property type="nucleotide sequence ID" value="NZ_FNLL01000002.1"/>
</dbReference>
<accession>A0A1H2E3N5</accession>
<dbReference type="PROSITE" id="PS50113">
    <property type="entry name" value="PAC"/>
    <property type="match status" value="3"/>
</dbReference>
<dbReference type="Gene3D" id="3.30.450.20">
    <property type="entry name" value="PAS domain"/>
    <property type="match status" value="4"/>
</dbReference>
<feature type="domain" description="PAC" evidence="4">
    <location>
        <begin position="997"/>
        <end position="1051"/>
    </location>
</feature>
<dbReference type="PANTHER" id="PTHR35936:SF38">
    <property type="entry name" value="GLUTAMINE-BINDING PERIPLASMIC PROTEIN"/>
    <property type="match status" value="1"/>
</dbReference>